<feature type="domain" description="Thyroglobulin type-1" evidence="7">
    <location>
        <begin position="143"/>
        <end position="206"/>
    </location>
</feature>
<dbReference type="PROSITE" id="PS51162">
    <property type="entry name" value="THYROGLOBULIN_1_2"/>
    <property type="match status" value="2"/>
</dbReference>
<evidence type="ECO:0000256" key="5">
    <source>
        <dbReference type="PROSITE-ProRule" id="PRU00500"/>
    </source>
</evidence>
<dbReference type="OrthoDB" id="1725934at2759"/>
<dbReference type="GO" id="GO:0005604">
    <property type="term" value="C:basement membrane"/>
    <property type="evidence" value="ECO:0007669"/>
    <property type="project" value="TreeGrafter"/>
</dbReference>
<dbReference type="SMART" id="SM00211">
    <property type="entry name" value="TY"/>
    <property type="match status" value="2"/>
</dbReference>
<feature type="domain" description="Thyroglobulin type-1" evidence="7">
    <location>
        <begin position="73"/>
        <end position="137"/>
    </location>
</feature>
<keyword evidence="2" id="KW-0964">Secreted</keyword>
<keyword evidence="4" id="KW-1015">Disulfide bond</keyword>
<gene>
    <name evidence="8" type="ORF">CUNI_LOCUS20071</name>
</gene>
<evidence type="ECO:0000256" key="3">
    <source>
        <dbReference type="ARBA" id="ARBA00022737"/>
    </source>
</evidence>
<evidence type="ECO:0000256" key="4">
    <source>
        <dbReference type="ARBA" id="ARBA00023157"/>
    </source>
</evidence>
<feature type="compositionally biased region" description="Low complexity" evidence="6">
    <location>
        <begin position="49"/>
        <end position="69"/>
    </location>
</feature>
<dbReference type="GO" id="GO:0007160">
    <property type="term" value="P:cell-matrix adhesion"/>
    <property type="evidence" value="ECO:0007669"/>
    <property type="project" value="TreeGrafter"/>
</dbReference>
<dbReference type="SUPFAM" id="SSF57610">
    <property type="entry name" value="Thyroglobulin type-1 domain"/>
    <property type="match status" value="2"/>
</dbReference>
<dbReference type="PANTHER" id="PTHR12352:SF3">
    <property type="entry name" value="NIDOGEN-2"/>
    <property type="match status" value="1"/>
</dbReference>
<dbReference type="CDD" id="cd00191">
    <property type="entry name" value="TY"/>
    <property type="match status" value="2"/>
</dbReference>
<evidence type="ECO:0000256" key="1">
    <source>
        <dbReference type="ARBA" id="ARBA00004613"/>
    </source>
</evidence>
<sequence>SHRKNSDITFDKEPVEPAAGSGGWILQDSDDEDLIESGSGSGSGSLNKTTLTPTTTTMMTTTTTTTTTTSRPLTPCEKQRQASRQLSGKYVPRCLPNGEFSSLQCRNHPLAGDCWCSDLEGAEIPGTAMEAPNVPNCDTGSNLPPCTHQLVQHVRSKLLGNFRPRCAADGQFDRVQCHGSICFCVDESTGSRVSGTEVHIPDTPNC</sequence>
<feature type="non-terminal residue" evidence="8">
    <location>
        <position position="206"/>
    </location>
</feature>
<evidence type="ECO:0000256" key="6">
    <source>
        <dbReference type="SAM" id="MobiDB-lite"/>
    </source>
</evidence>
<dbReference type="GO" id="GO:0005615">
    <property type="term" value="C:extracellular space"/>
    <property type="evidence" value="ECO:0007669"/>
    <property type="project" value="TreeGrafter"/>
</dbReference>
<dbReference type="EMBL" id="CAJHNH020007268">
    <property type="protein sequence ID" value="CAG5134513.1"/>
    <property type="molecule type" value="Genomic_DNA"/>
</dbReference>
<comment type="caution">
    <text evidence="8">The sequence shown here is derived from an EMBL/GenBank/DDBJ whole genome shotgun (WGS) entry which is preliminary data.</text>
</comment>
<comment type="caution">
    <text evidence="5">Lacks conserved residue(s) required for the propagation of feature annotation.</text>
</comment>
<keyword evidence="3" id="KW-0677">Repeat</keyword>
<dbReference type="InterPro" id="IPR051950">
    <property type="entry name" value="Dev_reg/Prot_inhib"/>
</dbReference>
<dbReference type="Pfam" id="PF00086">
    <property type="entry name" value="Thyroglobulin_1"/>
    <property type="match status" value="2"/>
</dbReference>
<name>A0A8S3ZXW5_9EUPU</name>
<proteinExistence type="predicted"/>
<evidence type="ECO:0000256" key="2">
    <source>
        <dbReference type="ARBA" id="ARBA00022525"/>
    </source>
</evidence>
<evidence type="ECO:0000313" key="8">
    <source>
        <dbReference type="EMBL" id="CAG5134513.1"/>
    </source>
</evidence>
<dbReference type="Gene3D" id="4.10.800.10">
    <property type="entry name" value="Thyroglobulin type-1"/>
    <property type="match status" value="2"/>
</dbReference>
<dbReference type="InterPro" id="IPR000716">
    <property type="entry name" value="Thyroglobulin_1"/>
</dbReference>
<dbReference type="Proteomes" id="UP000678393">
    <property type="component" value="Unassembled WGS sequence"/>
</dbReference>
<evidence type="ECO:0000259" key="7">
    <source>
        <dbReference type="PROSITE" id="PS51162"/>
    </source>
</evidence>
<feature type="non-terminal residue" evidence="8">
    <location>
        <position position="1"/>
    </location>
</feature>
<comment type="subcellular location">
    <subcellularLocation>
        <location evidence="1">Secreted</location>
    </subcellularLocation>
</comment>
<keyword evidence="9" id="KW-1185">Reference proteome</keyword>
<accession>A0A8S3ZXW5</accession>
<dbReference type="AlphaFoldDB" id="A0A8S3ZXW5"/>
<dbReference type="PROSITE" id="PS00484">
    <property type="entry name" value="THYROGLOBULIN_1_1"/>
    <property type="match status" value="1"/>
</dbReference>
<organism evidence="8 9">
    <name type="scientific">Candidula unifasciata</name>
    <dbReference type="NCBI Taxonomy" id="100452"/>
    <lineage>
        <taxon>Eukaryota</taxon>
        <taxon>Metazoa</taxon>
        <taxon>Spiralia</taxon>
        <taxon>Lophotrochozoa</taxon>
        <taxon>Mollusca</taxon>
        <taxon>Gastropoda</taxon>
        <taxon>Heterobranchia</taxon>
        <taxon>Euthyneura</taxon>
        <taxon>Panpulmonata</taxon>
        <taxon>Eupulmonata</taxon>
        <taxon>Stylommatophora</taxon>
        <taxon>Helicina</taxon>
        <taxon>Helicoidea</taxon>
        <taxon>Geomitridae</taxon>
        <taxon>Candidula</taxon>
    </lineage>
</organism>
<feature type="compositionally biased region" description="Basic and acidic residues" evidence="6">
    <location>
        <begin position="1"/>
        <end position="15"/>
    </location>
</feature>
<dbReference type="InterPro" id="IPR036857">
    <property type="entry name" value="Thyroglobulin_1_sf"/>
</dbReference>
<evidence type="ECO:0000313" key="9">
    <source>
        <dbReference type="Proteomes" id="UP000678393"/>
    </source>
</evidence>
<feature type="region of interest" description="Disordered" evidence="6">
    <location>
        <begin position="1"/>
        <end position="82"/>
    </location>
</feature>
<reference evidence="8" key="1">
    <citation type="submission" date="2021-04" db="EMBL/GenBank/DDBJ databases">
        <authorList>
            <consortium name="Molecular Ecology Group"/>
        </authorList>
    </citation>
    <scope>NUCLEOTIDE SEQUENCE</scope>
</reference>
<protein>
    <recommendedName>
        <fullName evidence="7">Thyroglobulin type-1 domain-containing protein</fullName>
    </recommendedName>
</protein>
<dbReference type="PANTHER" id="PTHR12352">
    <property type="entry name" value="SECRETED MODULAR CALCIUM-BINDING PROTEIN"/>
    <property type="match status" value="1"/>
</dbReference>